<dbReference type="AlphaFoldDB" id="A0A1H6ZPY6"/>
<dbReference type="Pfam" id="PF04250">
    <property type="entry name" value="DUF429"/>
    <property type="match status" value="1"/>
</dbReference>
<protein>
    <submittedName>
        <fullName evidence="1">Predicted nuclease (RNAse H fold)</fullName>
    </submittedName>
</protein>
<name>A0A1H6ZPY6_9MICO</name>
<dbReference type="eggNOG" id="COG4923">
    <property type="taxonomic scope" value="Bacteria"/>
</dbReference>
<keyword evidence="2" id="KW-1185">Reference proteome</keyword>
<proteinExistence type="predicted"/>
<accession>A0A1H6ZPY6</accession>
<dbReference type="Proteomes" id="UP000183315">
    <property type="component" value="Unassembled WGS sequence"/>
</dbReference>
<dbReference type="InterPro" id="IPR007362">
    <property type="entry name" value="DUF429"/>
</dbReference>
<sequence length="230" mass="24388">MTYLGIDACKKGWVVVVVDDAGWVDAFVAPDIAVAERGGITDFGATTMVVDIPIGIPDSGARRADQLSRKFIKPRGSSVFPVPVRAALIAPTYEAARAASIAASGKSLSAQAYAIRERILDVDRHVASARIPLLEGHPEVSFRAMAGAGLDHPKKSEAGAALRQQLLAGRGIDVPFGIERDLPGASRDDVLDAAAMAWTARRVGDGEAIRLPPRFAAERFSDGIDSAIWF</sequence>
<reference evidence="2" key="1">
    <citation type="submission" date="2016-10" db="EMBL/GenBank/DDBJ databases">
        <authorList>
            <person name="Varghese N."/>
        </authorList>
    </citation>
    <scope>NUCLEOTIDE SEQUENCE [LARGE SCALE GENOMIC DNA]</scope>
    <source>
        <strain evidence="2">DSM 24868</strain>
    </source>
</reference>
<dbReference type="RefSeq" id="WP_052406033.1">
    <property type="nucleotide sequence ID" value="NZ_BBLU01000015.1"/>
</dbReference>
<organism evidence="1 2">
    <name type="scientific">Demequina mangrovi</name>
    <dbReference type="NCBI Taxonomy" id="1043493"/>
    <lineage>
        <taxon>Bacteria</taxon>
        <taxon>Bacillati</taxon>
        <taxon>Actinomycetota</taxon>
        <taxon>Actinomycetes</taxon>
        <taxon>Micrococcales</taxon>
        <taxon>Demequinaceae</taxon>
        <taxon>Demequina</taxon>
    </lineage>
</organism>
<evidence type="ECO:0000313" key="1">
    <source>
        <dbReference type="EMBL" id="SEJ51660.1"/>
    </source>
</evidence>
<evidence type="ECO:0000313" key="2">
    <source>
        <dbReference type="Proteomes" id="UP000183315"/>
    </source>
</evidence>
<dbReference type="EMBL" id="FNZI01000004">
    <property type="protein sequence ID" value="SEJ51660.1"/>
    <property type="molecule type" value="Genomic_DNA"/>
</dbReference>
<dbReference type="STRING" id="1043493.SAMN05421637_2103"/>
<gene>
    <name evidence="1" type="ORF">SAMN05421637_2103</name>
</gene>